<dbReference type="Proteomes" id="UP001215280">
    <property type="component" value="Unassembled WGS sequence"/>
</dbReference>
<sequence length="451" mass="50761">MAGIQAFHSVPPEILIEIFALCTTSSDPLAPLHLASVSLLWRQIVQSSPRIWQHIYLDDRCSIASSHAQAALWTRQSFPLTFDVHIDISQSSDLVLSLLSPLLPVMDRWRHFTMTGKREESVDMSGSMPHAIDPLVVAIQDPDQLIDDGIPLLTFTSAPSTWLTMNVWVAELPKAISLMPLRFTSVIISEQSLWIYTQPRSVLNFLSACPQLEAFFFTGWHHDDERLSTPLPVVRLPMLQTLHLRTTCGQRSFLSSIDAPRLTELYLTQLNVDSFHFPPSGAPEDGDSDDEARDYSRSPWSDRATGMGLRRLLQRSNPPLRVLDMDWSDMRTKDFRFCFDRLGALEQFFIVASDMSDRVISLLRPYVAPGGREVRVCLPRLRRLELANCNELSGAAVLDTLGARVAVTDRLPAWEANTLSEVMITDCDGFKAHHASLLRKELGDRLSLAQD</sequence>
<dbReference type="InterPro" id="IPR036047">
    <property type="entry name" value="F-box-like_dom_sf"/>
</dbReference>
<reference evidence="2" key="1">
    <citation type="submission" date="2023-03" db="EMBL/GenBank/DDBJ databases">
        <title>Massive genome expansion in bonnet fungi (Mycena s.s.) driven by repeated elements and novel gene families across ecological guilds.</title>
        <authorList>
            <consortium name="Lawrence Berkeley National Laboratory"/>
            <person name="Harder C.B."/>
            <person name="Miyauchi S."/>
            <person name="Viragh M."/>
            <person name="Kuo A."/>
            <person name="Thoen E."/>
            <person name="Andreopoulos B."/>
            <person name="Lu D."/>
            <person name="Skrede I."/>
            <person name="Drula E."/>
            <person name="Henrissat B."/>
            <person name="Morin E."/>
            <person name="Kohler A."/>
            <person name="Barry K."/>
            <person name="LaButti K."/>
            <person name="Morin E."/>
            <person name="Salamov A."/>
            <person name="Lipzen A."/>
            <person name="Mereny Z."/>
            <person name="Hegedus B."/>
            <person name="Baldrian P."/>
            <person name="Stursova M."/>
            <person name="Weitz H."/>
            <person name="Taylor A."/>
            <person name="Grigoriev I.V."/>
            <person name="Nagy L.G."/>
            <person name="Martin F."/>
            <person name="Kauserud H."/>
        </authorList>
    </citation>
    <scope>NUCLEOTIDE SEQUENCE</scope>
    <source>
        <strain evidence="2">CBHHK188m</strain>
    </source>
</reference>
<dbReference type="InterPro" id="IPR032675">
    <property type="entry name" value="LRR_dom_sf"/>
</dbReference>
<gene>
    <name evidence="2" type="ORF">DFH07DRAFT_729230</name>
</gene>
<dbReference type="AlphaFoldDB" id="A0AAD7NYQ3"/>
<protein>
    <recommendedName>
        <fullName evidence="4">F-box domain-containing protein</fullName>
    </recommendedName>
</protein>
<accession>A0AAD7NYQ3</accession>
<dbReference type="SUPFAM" id="SSF81383">
    <property type="entry name" value="F-box domain"/>
    <property type="match status" value="1"/>
</dbReference>
<evidence type="ECO:0000313" key="3">
    <source>
        <dbReference type="Proteomes" id="UP001215280"/>
    </source>
</evidence>
<comment type="caution">
    <text evidence="2">The sequence shown here is derived from an EMBL/GenBank/DDBJ whole genome shotgun (WGS) entry which is preliminary data.</text>
</comment>
<keyword evidence="3" id="KW-1185">Reference proteome</keyword>
<dbReference type="EMBL" id="JARJLG010000005">
    <property type="protein sequence ID" value="KAJ7780596.1"/>
    <property type="molecule type" value="Genomic_DNA"/>
</dbReference>
<dbReference type="SUPFAM" id="SSF52047">
    <property type="entry name" value="RNI-like"/>
    <property type="match status" value="1"/>
</dbReference>
<organism evidence="2 3">
    <name type="scientific">Mycena maculata</name>
    <dbReference type="NCBI Taxonomy" id="230809"/>
    <lineage>
        <taxon>Eukaryota</taxon>
        <taxon>Fungi</taxon>
        <taxon>Dikarya</taxon>
        <taxon>Basidiomycota</taxon>
        <taxon>Agaricomycotina</taxon>
        <taxon>Agaricomycetes</taxon>
        <taxon>Agaricomycetidae</taxon>
        <taxon>Agaricales</taxon>
        <taxon>Marasmiineae</taxon>
        <taxon>Mycenaceae</taxon>
        <taxon>Mycena</taxon>
    </lineage>
</organism>
<evidence type="ECO:0008006" key="4">
    <source>
        <dbReference type="Google" id="ProtNLM"/>
    </source>
</evidence>
<feature type="region of interest" description="Disordered" evidence="1">
    <location>
        <begin position="278"/>
        <end position="301"/>
    </location>
</feature>
<dbReference type="Gene3D" id="3.80.10.10">
    <property type="entry name" value="Ribonuclease Inhibitor"/>
    <property type="match status" value="1"/>
</dbReference>
<proteinExistence type="predicted"/>
<evidence type="ECO:0000313" key="2">
    <source>
        <dbReference type="EMBL" id="KAJ7780596.1"/>
    </source>
</evidence>
<evidence type="ECO:0000256" key="1">
    <source>
        <dbReference type="SAM" id="MobiDB-lite"/>
    </source>
</evidence>
<name>A0AAD7NYQ3_9AGAR</name>